<name>G9P6M0_HYPAI</name>
<dbReference type="HOGENOM" id="CLU_000288_34_7_1"/>
<dbReference type="STRING" id="452589.G9P6M0"/>
<keyword evidence="1" id="KW-0677">Repeat</keyword>
<dbReference type="InterPro" id="IPR027417">
    <property type="entry name" value="P-loop_NTPase"/>
</dbReference>
<dbReference type="AlphaFoldDB" id="G9P6M0"/>
<dbReference type="InterPro" id="IPR056884">
    <property type="entry name" value="NPHP3-like_N"/>
</dbReference>
<evidence type="ECO:0000259" key="2">
    <source>
        <dbReference type="Pfam" id="PF24883"/>
    </source>
</evidence>
<protein>
    <recommendedName>
        <fullName evidence="2">Nephrocystin 3-like N-terminal domain-containing protein</fullName>
    </recommendedName>
</protein>
<evidence type="ECO:0000256" key="1">
    <source>
        <dbReference type="ARBA" id="ARBA00022737"/>
    </source>
</evidence>
<keyword evidence="4" id="KW-1185">Reference proteome</keyword>
<dbReference type="SUPFAM" id="SSF52540">
    <property type="entry name" value="P-loop containing nucleoside triphosphate hydrolases"/>
    <property type="match status" value="1"/>
</dbReference>
<dbReference type="eggNOG" id="KOG4177">
    <property type="taxonomic scope" value="Eukaryota"/>
</dbReference>
<dbReference type="PANTHER" id="PTHR10039">
    <property type="entry name" value="AMELOGENIN"/>
    <property type="match status" value="1"/>
</dbReference>
<gene>
    <name evidence="3" type="ORF">TRIATDRAFT_312003</name>
</gene>
<dbReference type="SUPFAM" id="SSF48403">
    <property type="entry name" value="Ankyrin repeat"/>
    <property type="match status" value="1"/>
</dbReference>
<sequence>MAGDVAMNFAPPQASAPWAAVKAVLKIPIKQIEQMAALAGIIQLILVDLYVSAIELLARCDTLIESGVVRQTLNSILRPEQVSNLISDLSKKEQILSYEIQSCEALRNEKATKQLDEKLETLLARLDVTSSPLTRIDKEVDKLLENVNNDKLEALMDFISSEQFGKGHATMKDTRIQGTGDWLIDHESFREWQAIASSSTLLCLQGTIGTGKTYLTSRVIDHIKQTLEASPHDEGFAFFYCNRSGPSMQDPLVVLRSFVRQLSYKANNYSYIQNNVIQKCEKAKQEGRSLSYTDCKELILESMNLYSKTTIILDALDESDISYYNLAEIFINMLDKARNPVKIFISSRPDREFLNAFEDRATIMVNSSNQQGDIEKYLDEALYSTRFFRKRRLEIQNMIKETFSTRNGGMFRWVHLQTKSLRKCVSDDAIRIWAKTIPRDLMAAYDRLWEDLTNQHNECDMVLAERAIKWVLCAFRPLNSEALLQAIRFAYEGDCLIQIELQTEQEILSLCQDLLTIDAEKKVWMLPHASVAEYFESRKSKGMGLGECDAFVSKIQLDFLMTPKLELIPNPDDDDRWRPLAAGEYDDLDLFKRYVQNNWFKHVQRYDKWLGSLEGKSHEPALISTLKRFLGSPGESSVYFRRWMNSQEPYMIKPANMAIFIMCQHGFYYTLRDWWEKDKIDQKLALKTCEGSLRRITDSVSYTLELAVEGGCLPMCRYLVSAIGAIGRRQGIYHLAAAGALSNKDILRFLVEEAKVDLNVLVVLPNYALTIVQDAIMHDQTGSTLQYLVDQGWVSANRQGGSLWGNALIAAANGGIPQSIEILLRAGADAKIPAESGIYGSALIAAVASAIPEDIAPYETKIVTLLNSGADINQVPNLGIFGSALEAFIWRIFDHYDTIKNLRSLRYIQTLKLLLKSGADPAMTCNIGQYGSALAAAAFYGMKDMVVMMINVTGKKRAIKCLQQSRYPSEVMFTGEESDSETWKKNVEETATYLIDEVGVDKKTLRSIGMQDIKYKHGSLVVYIQAVERSTSNIETIYDSIRARGRRGSG</sequence>
<proteinExistence type="predicted"/>
<dbReference type="InterPro" id="IPR036770">
    <property type="entry name" value="Ankyrin_rpt-contain_sf"/>
</dbReference>
<reference evidence="3 4" key="1">
    <citation type="journal article" date="2011" name="Genome Biol.">
        <title>Comparative genome sequence analysis underscores mycoparasitism as the ancestral life style of Trichoderma.</title>
        <authorList>
            <person name="Kubicek C.P."/>
            <person name="Herrera-Estrella A."/>
            <person name="Seidl-Seiboth V."/>
            <person name="Martinez D.A."/>
            <person name="Druzhinina I.S."/>
            <person name="Thon M."/>
            <person name="Zeilinger S."/>
            <person name="Casas-Flores S."/>
            <person name="Horwitz B.A."/>
            <person name="Mukherjee P.K."/>
            <person name="Mukherjee M."/>
            <person name="Kredics L."/>
            <person name="Alcaraz L.D."/>
            <person name="Aerts A."/>
            <person name="Antal Z."/>
            <person name="Atanasova L."/>
            <person name="Cervantes-Badillo M.G."/>
            <person name="Challacombe J."/>
            <person name="Chertkov O."/>
            <person name="McCluskey K."/>
            <person name="Coulpier F."/>
            <person name="Deshpande N."/>
            <person name="von Doehren H."/>
            <person name="Ebbole D.J."/>
            <person name="Esquivel-Naranjo E.U."/>
            <person name="Fekete E."/>
            <person name="Flipphi M."/>
            <person name="Glaser F."/>
            <person name="Gomez-Rodriguez E.Y."/>
            <person name="Gruber S."/>
            <person name="Han C."/>
            <person name="Henrissat B."/>
            <person name="Hermosa R."/>
            <person name="Hernandez-Onate M."/>
            <person name="Karaffa L."/>
            <person name="Kosti I."/>
            <person name="Le Crom S."/>
            <person name="Lindquist E."/>
            <person name="Lucas S."/>
            <person name="Luebeck M."/>
            <person name="Luebeck P.S."/>
            <person name="Margeot A."/>
            <person name="Metz B."/>
            <person name="Misra M."/>
            <person name="Nevalainen H."/>
            <person name="Omann M."/>
            <person name="Packer N."/>
            <person name="Perrone G."/>
            <person name="Uresti-Rivera E.E."/>
            <person name="Salamov A."/>
            <person name="Schmoll M."/>
            <person name="Seiboth B."/>
            <person name="Shapiro H."/>
            <person name="Sukno S."/>
            <person name="Tamayo-Ramos J.A."/>
            <person name="Tisch D."/>
            <person name="Wiest A."/>
            <person name="Wilkinson H.H."/>
            <person name="Zhang M."/>
            <person name="Coutinho P.M."/>
            <person name="Kenerley C.M."/>
            <person name="Monte E."/>
            <person name="Baker S.E."/>
            <person name="Grigoriev I.V."/>
        </authorList>
    </citation>
    <scope>NUCLEOTIDE SEQUENCE [LARGE SCALE GENOMIC DNA]</scope>
    <source>
        <strain evidence="4">ATCC 20476 / IMI 206040</strain>
    </source>
</reference>
<dbReference type="PANTHER" id="PTHR10039:SF16">
    <property type="entry name" value="GPI INOSITOL-DEACYLASE"/>
    <property type="match status" value="1"/>
</dbReference>
<accession>G9P6M0</accession>
<dbReference type="Gene3D" id="1.25.40.20">
    <property type="entry name" value="Ankyrin repeat-containing domain"/>
    <property type="match status" value="1"/>
</dbReference>
<dbReference type="Proteomes" id="UP000005426">
    <property type="component" value="Unassembled WGS sequence"/>
</dbReference>
<dbReference type="OMA" id="TIPRDLM"/>
<dbReference type="GeneID" id="25782891"/>
<feature type="domain" description="Nephrocystin 3-like N-terminal" evidence="2">
    <location>
        <begin position="178"/>
        <end position="348"/>
    </location>
</feature>
<dbReference type="Gene3D" id="3.40.50.300">
    <property type="entry name" value="P-loop containing nucleotide triphosphate hydrolases"/>
    <property type="match status" value="1"/>
</dbReference>
<dbReference type="OrthoDB" id="7464126at2759"/>
<comment type="caution">
    <text evidence="3">The sequence shown here is derived from an EMBL/GenBank/DDBJ whole genome shotgun (WGS) entry which is preliminary data.</text>
</comment>
<dbReference type="KEGG" id="tatv:25782891"/>
<evidence type="ECO:0000313" key="4">
    <source>
        <dbReference type="Proteomes" id="UP000005426"/>
    </source>
</evidence>
<evidence type="ECO:0000313" key="3">
    <source>
        <dbReference type="EMBL" id="EHK41441.1"/>
    </source>
</evidence>
<dbReference type="Pfam" id="PF24883">
    <property type="entry name" value="NPHP3_N"/>
    <property type="match status" value="1"/>
</dbReference>
<organism evidence="3 4">
    <name type="scientific">Hypocrea atroviridis (strain ATCC 20476 / IMI 206040)</name>
    <name type="common">Trichoderma atroviride</name>
    <dbReference type="NCBI Taxonomy" id="452589"/>
    <lineage>
        <taxon>Eukaryota</taxon>
        <taxon>Fungi</taxon>
        <taxon>Dikarya</taxon>
        <taxon>Ascomycota</taxon>
        <taxon>Pezizomycotina</taxon>
        <taxon>Sordariomycetes</taxon>
        <taxon>Hypocreomycetidae</taxon>
        <taxon>Hypocreales</taxon>
        <taxon>Hypocreaceae</taxon>
        <taxon>Trichoderma</taxon>
    </lineage>
</organism>
<dbReference type="EMBL" id="ABDG02000027">
    <property type="protein sequence ID" value="EHK41441.1"/>
    <property type="molecule type" value="Genomic_DNA"/>
</dbReference>